<comment type="caution">
    <text evidence="1">The sequence shown here is derived from an EMBL/GenBank/DDBJ whole genome shotgun (WGS) entry which is preliminary data.</text>
</comment>
<sequence>MLQQLLQPSRHGGLVDTPRKEGVWIFRCISQAGNYFINLGGPILQLASHSESDKQRPIVLGQAVDCWQRKLQSLLCSLPCTTTGLVPQESATSYQQDSKGQESFPF</sequence>
<reference evidence="1" key="1">
    <citation type="submission" date="2018-06" db="EMBL/GenBank/DDBJ databases">
        <authorList>
            <person name="O'Rourke A."/>
        </authorList>
    </citation>
    <scope>NUCLEOTIDE SEQUENCE</scope>
    <source>
        <strain evidence="1">132550021-3</strain>
    </source>
</reference>
<dbReference type="RefSeq" id="WP_182553233.1">
    <property type="nucleotide sequence ID" value="NZ_QGAQ01000014.1"/>
</dbReference>
<dbReference type="EMBL" id="QGBI01000014">
    <property type="protein sequence ID" value="MBX3891299.1"/>
    <property type="molecule type" value="Genomic_DNA"/>
</dbReference>
<dbReference type="AlphaFoldDB" id="A0AAW4Q8P2"/>
<name>A0AAW4Q8P2_RALPI</name>
<evidence type="ECO:0000313" key="1">
    <source>
        <dbReference type="EMBL" id="MBX3891299.1"/>
    </source>
</evidence>
<gene>
    <name evidence="1" type="ORF">DEE74_15650</name>
</gene>
<evidence type="ECO:0000313" key="2">
    <source>
        <dbReference type="Proteomes" id="UP001199322"/>
    </source>
</evidence>
<organism evidence="1 2">
    <name type="scientific">Ralstonia pickettii</name>
    <name type="common">Burkholderia pickettii</name>
    <dbReference type="NCBI Taxonomy" id="329"/>
    <lineage>
        <taxon>Bacteria</taxon>
        <taxon>Pseudomonadati</taxon>
        <taxon>Pseudomonadota</taxon>
        <taxon>Betaproteobacteria</taxon>
        <taxon>Burkholderiales</taxon>
        <taxon>Burkholderiaceae</taxon>
        <taxon>Ralstonia</taxon>
    </lineage>
</organism>
<protein>
    <submittedName>
        <fullName evidence="1">Uncharacterized protein</fullName>
    </submittedName>
</protein>
<proteinExistence type="predicted"/>
<dbReference type="Proteomes" id="UP001199322">
    <property type="component" value="Unassembled WGS sequence"/>
</dbReference>
<accession>A0AAW4Q8P2</accession>